<dbReference type="OrthoDB" id="255482at2"/>
<protein>
    <submittedName>
        <fullName evidence="7">C4-dicarboxylate anaerobic carrier family protein</fullName>
    </submittedName>
</protein>
<feature type="transmembrane region" description="Helical" evidence="6">
    <location>
        <begin position="202"/>
        <end position="224"/>
    </location>
</feature>
<evidence type="ECO:0000313" key="7">
    <source>
        <dbReference type="EMBL" id="OYR23924.1"/>
    </source>
</evidence>
<keyword evidence="8" id="KW-1185">Reference proteome</keyword>
<feature type="transmembrane region" description="Helical" evidence="6">
    <location>
        <begin position="438"/>
        <end position="458"/>
    </location>
</feature>
<dbReference type="InterPro" id="IPR051679">
    <property type="entry name" value="DASS-Related_Transporters"/>
</dbReference>
<feature type="transmembrane region" description="Helical" evidence="6">
    <location>
        <begin position="79"/>
        <end position="99"/>
    </location>
</feature>
<dbReference type="EMBL" id="NNRM01000037">
    <property type="protein sequence ID" value="OYR23924.1"/>
    <property type="molecule type" value="Genomic_DNA"/>
</dbReference>
<keyword evidence="4 6" id="KW-1133">Transmembrane helix</keyword>
<reference evidence="7 8" key="1">
    <citation type="submission" date="2017-07" db="EMBL/GenBank/DDBJ databases">
        <title>Phylogenetic study on the rhizospheric bacterium Ochrobactrum sp. A44.</title>
        <authorList>
            <person name="Krzyzanowska D.M."/>
            <person name="Ossowicki A."/>
            <person name="Rajewska M."/>
            <person name="Maciag T."/>
            <person name="Kaczynski Z."/>
            <person name="Czerwicka M."/>
            <person name="Jafra S."/>
        </authorList>
    </citation>
    <scope>NUCLEOTIDE SEQUENCE [LARGE SCALE GENOMIC DNA]</scope>
    <source>
        <strain evidence="7 8">CCUG 30717</strain>
    </source>
</reference>
<keyword evidence="5 6" id="KW-0472">Membrane</keyword>
<evidence type="ECO:0000256" key="4">
    <source>
        <dbReference type="ARBA" id="ARBA00022989"/>
    </source>
</evidence>
<dbReference type="Pfam" id="PF03606">
    <property type="entry name" value="DcuC"/>
    <property type="match status" value="1"/>
</dbReference>
<organism evidence="7 8">
    <name type="scientific">Brucella pseudogrignonensis</name>
    <dbReference type="NCBI Taxonomy" id="419475"/>
    <lineage>
        <taxon>Bacteria</taxon>
        <taxon>Pseudomonadati</taxon>
        <taxon>Pseudomonadota</taxon>
        <taxon>Alphaproteobacteria</taxon>
        <taxon>Hyphomicrobiales</taxon>
        <taxon>Brucellaceae</taxon>
        <taxon>Brucella/Ochrobactrum group</taxon>
        <taxon>Brucella</taxon>
    </lineage>
</organism>
<keyword evidence="3 6" id="KW-0812">Transmembrane</keyword>
<feature type="transmembrane region" description="Helical" evidence="6">
    <location>
        <begin position="283"/>
        <end position="301"/>
    </location>
</feature>
<feature type="transmembrane region" description="Helical" evidence="6">
    <location>
        <begin position="123"/>
        <end position="151"/>
    </location>
</feature>
<dbReference type="GO" id="GO:0005886">
    <property type="term" value="C:plasma membrane"/>
    <property type="evidence" value="ECO:0007669"/>
    <property type="project" value="UniProtKB-SubCell"/>
</dbReference>
<name>A0A1A9FW84_9HYPH</name>
<feature type="transmembrane region" description="Helical" evidence="6">
    <location>
        <begin position="20"/>
        <end position="37"/>
    </location>
</feature>
<dbReference type="KEGG" id="ops:A8A54_18435"/>
<dbReference type="PANTHER" id="PTHR43652">
    <property type="entry name" value="BASIC AMINO ACID ANTIPORTER YFCC-RELATED"/>
    <property type="match status" value="1"/>
</dbReference>
<evidence type="ECO:0000256" key="1">
    <source>
        <dbReference type="ARBA" id="ARBA00004651"/>
    </source>
</evidence>
<feature type="transmembrane region" description="Helical" evidence="6">
    <location>
        <begin position="163"/>
        <end position="182"/>
    </location>
</feature>
<feature type="transmembrane region" description="Helical" evidence="6">
    <location>
        <begin position="313"/>
        <end position="332"/>
    </location>
</feature>
<dbReference type="PANTHER" id="PTHR43652:SF2">
    <property type="entry name" value="BASIC AMINO ACID ANTIPORTER YFCC-RELATED"/>
    <property type="match status" value="1"/>
</dbReference>
<sequence>MTASPSPAAPKKGLSLQNPYVLLFCMLVLAGIGTWIIPAGQYATEVRNGISFSVPGSYHGVEQHHVYPQALFLAIAEGLIKSAPIVFMVMFTGGALHVLEQSGAVHHMLNGIAKNRRLNDLTLIVLFCVVFSVLGTTGIVVNSVIAFVPIGIMVARSIGMNKLFGISLVYIATYTGYNASISAPTSVGLAQRLADVPLLSGIGFRVVIFLAFLLATIAFLWLYARSQRKTSPRPNEIEDGETKSDAAPGQRARYWLALLFTALCLGGFIAGAVTLNWSEKEMLAMFIIMAIGVGIIARMSADEIAKGFLKGCSQLVIGAFIVGLARAISIILEQGMILDTIVSYAVLALDGLPRSLSAIGMYVSAMIMHVFISSGSGESAVLIPVFTPLGDILGITRQTTVQSVVFGEGVVNCINPTSGVLMAILATSEVSYGKWVKFIAPLVIAWGLISAVFLYIAVQIQWGPI</sequence>
<gene>
    <name evidence="7" type="ORF">CEV34_3257</name>
</gene>
<evidence type="ECO:0000256" key="2">
    <source>
        <dbReference type="ARBA" id="ARBA00022475"/>
    </source>
</evidence>
<dbReference type="InterPro" id="IPR018385">
    <property type="entry name" value="C4_dicarb_anaerob_car-like"/>
</dbReference>
<evidence type="ECO:0000313" key="8">
    <source>
        <dbReference type="Proteomes" id="UP000216188"/>
    </source>
</evidence>
<dbReference type="STRING" id="419475.A8A54_18435"/>
<evidence type="ECO:0000256" key="3">
    <source>
        <dbReference type="ARBA" id="ARBA00022692"/>
    </source>
</evidence>
<comment type="subcellular location">
    <subcellularLocation>
        <location evidence="1">Cell membrane</location>
        <topology evidence="1">Multi-pass membrane protein</topology>
    </subcellularLocation>
</comment>
<feature type="transmembrane region" description="Helical" evidence="6">
    <location>
        <begin position="352"/>
        <end position="372"/>
    </location>
</feature>
<feature type="transmembrane region" description="Helical" evidence="6">
    <location>
        <begin position="254"/>
        <end position="277"/>
    </location>
</feature>
<comment type="caution">
    <text evidence="7">The sequence shown here is derived from an EMBL/GenBank/DDBJ whole genome shotgun (WGS) entry which is preliminary data.</text>
</comment>
<dbReference type="Proteomes" id="UP000216188">
    <property type="component" value="Unassembled WGS sequence"/>
</dbReference>
<evidence type="ECO:0000256" key="5">
    <source>
        <dbReference type="ARBA" id="ARBA00023136"/>
    </source>
</evidence>
<dbReference type="RefSeq" id="WP_064323221.1">
    <property type="nucleotide sequence ID" value="NZ_CP015776.1"/>
</dbReference>
<accession>A0A1A9FW84</accession>
<dbReference type="AlphaFoldDB" id="A0A1A9FW84"/>
<evidence type="ECO:0000256" key="6">
    <source>
        <dbReference type="SAM" id="Phobius"/>
    </source>
</evidence>
<keyword evidence="2" id="KW-1003">Cell membrane</keyword>
<proteinExistence type="predicted"/>